<dbReference type="SUPFAM" id="SSF56601">
    <property type="entry name" value="beta-lactamase/transpeptidase-like"/>
    <property type="match status" value="1"/>
</dbReference>
<dbReference type="PROSITE" id="PS51257">
    <property type="entry name" value="PROKAR_LIPOPROTEIN"/>
    <property type="match status" value="1"/>
</dbReference>
<dbReference type="PANTHER" id="PTHR46825:SF9">
    <property type="entry name" value="BETA-LACTAMASE-RELATED DOMAIN-CONTAINING PROTEIN"/>
    <property type="match status" value="1"/>
</dbReference>
<keyword evidence="3" id="KW-1185">Reference proteome</keyword>
<reference evidence="2 3" key="1">
    <citation type="submission" date="2019-07" db="EMBL/GenBank/DDBJ databases">
        <title>Whole genome shotgun sequence of Chitinophaga cymbidii NBRC 109752.</title>
        <authorList>
            <person name="Hosoyama A."/>
            <person name="Uohara A."/>
            <person name="Ohji S."/>
            <person name="Ichikawa N."/>
        </authorList>
    </citation>
    <scope>NUCLEOTIDE SEQUENCE [LARGE SCALE GENOMIC DNA]</scope>
    <source>
        <strain evidence="2 3">NBRC 109752</strain>
    </source>
</reference>
<dbReference type="Gene3D" id="3.40.710.10">
    <property type="entry name" value="DD-peptidase/beta-lactamase superfamily"/>
    <property type="match status" value="1"/>
</dbReference>
<evidence type="ECO:0000313" key="3">
    <source>
        <dbReference type="Proteomes" id="UP000321436"/>
    </source>
</evidence>
<gene>
    <name evidence="2" type="ORF">CCY01nite_32600</name>
</gene>
<feature type="domain" description="Beta-lactamase-related" evidence="1">
    <location>
        <begin position="44"/>
        <end position="312"/>
    </location>
</feature>
<dbReference type="InterPro" id="IPR050491">
    <property type="entry name" value="AmpC-like"/>
</dbReference>
<protein>
    <recommendedName>
        <fullName evidence="1">Beta-lactamase-related domain-containing protein</fullName>
    </recommendedName>
</protein>
<dbReference type="PANTHER" id="PTHR46825">
    <property type="entry name" value="D-ALANYL-D-ALANINE-CARBOXYPEPTIDASE/ENDOPEPTIDASE AMPH"/>
    <property type="match status" value="1"/>
</dbReference>
<evidence type="ECO:0000313" key="2">
    <source>
        <dbReference type="EMBL" id="GEP97000.1"/>
    </source>
</evidence>
<comment type="caution">
    <text evidence="2">The sequence shown here is derived from an EMBL/GenBank/DDBJ whole genome shotgun (WGS) entry which is preliminary data.</text>
</comment>
<accession>A0A512RMT6</accession>
<dbReference type="AlphaFoldDB" id="A0A512RMT6"/>
<dbReference type="InterPro" id="IPR012338">
    <property type="entry name" value="Beta-lactam/transpept-like"/>
</dbReference>
<dbReference type="Proteomes" id="UP000321436">
    <property type="component" value="Unassembled WGS sequence"/>
</dbReference>
<dbReference type="InterPro" id="IPR001466">
    <property type="entry name" value="Beta-lactam-related"/>
</dbReference>
<sequence>MIKTAAIGLALTGAVISGCKKIDDFVNKGFDAELFRKNLKAACDGKTVGYSFAISQNGKIVKYDFGGEARNPKDGEVDYEILTRQGTGSCSKTITAFAILQALEDKGQNEKARLVDLLPAWWNIPEENNPLTVALLLQHYAGLQHVGDGDYQAIRATMQQPTTGYGKAAYVYRNGNYSICRVLLYCIVNGTKGLEGLSDAAADEVVSQFHRTYVREKIFKKAGIPDWSKINVGPWNESGTITPKNMDRRMTLYYNFKQPGLSGITTYTTYLEAGPGGWYMNSPEMAAVLAAGEEGKLVSDTMMKKMKEDFMGYDRTITGKHGAYYYKNGVWADSLTRGVYTVVMHFPNNVQVAWHSNARNTNLGSPEALIKNAYDDAWR</sequence>
<evidence type="ECO:0000259" key="1">
    <source>
        <dbReference type="Pfam" id="PF00144"/>
    </source>
</evidence>
<name>A0A512RMT6_9BACT</name>
<dbReference type="EMBL" id="BKAU01000004">
    <property type="protein sequence ID" value="GEP97000.1"/>
    <property type="molecule type" value="Genomic_DNA"/>
</dbReference>
<dbReference type="Pfam" id="PF00144">
    <property type="entry name" value="Beta-lactamase"/>
    <property type="match status" value="1"/>
</dbReference>
<organism evidence="2 3">
    <name type="scientific">Chitinophaga cymbidii</name>
    <dbReference type="NCBI Taxonomy" id="1096750"/>
    <lineage>
        <taxon>Bacteria</taxon>
        <taxon>Pseudomonadati</taxon>
        <taxon>Bacteroidota</taxon>
        <taxon>Chitinophagia</taxon>
        <taxon>Chitinophagales</taxon>
        <taxon>Chitinophagaceae</taxon>
        <taxon>Chitinophaga</taxon>
    </lineage>
</organism>
<proteinExistence type="predicted"/>